<sequence>MIASALASLIALTPLAEAGRGPVNVLRIVKVFWAFDDYGKPVVVLDLEVEGEVLVKGVESPCAGTLKLEPGTATGEKGKKMNSLDPLDPMYPGVVHLNKDAVISIGWMIREDVGVGRCEIHEVYTDDGRLKFSPEGVTLYTGKYFIVLRLKNFDFEVFSKCEGKVLLEGSEKPFSVTLG</sequence>
<dbReference type="STRING" id="453591.Igni_1112"/>
<dbReference type="AlphaFoldDB" id="A8ABI7"/>
<reference evidence="1 2" key="1">
    <citation type="journal article" date="2008" name="Genome Biol.">
        <title>A genomic analysis of the archaeal system Ignicoccus hospitalis-Nanoarchaeum equitans.</title>
        <authorList>
            <person name="Podar M."/>
            <person name="Anderson I."/>
            <person name="Makarova K.S."/>
            <person name="Elkins J.G."/>
            <person name="Ivanova N."/>
            <person name="Wall M.A."/>
            <person name="Lykidis A."/>
            <person name="Mavromatis K."/>
            <person name="Sun H."/>
            <person name="Hudson M.E."/>
            <person name="Chen W."/>
            <person name="Deciu C."/>
            <person name="Hutchison D."/>
            <person name="Eads J.R."/>
            <person name="Anderson A."/>
            <person name="Fernandes F."/>
            <person name="Szeto E."/>
            <person name="Lapidus A."/>
            <person name="Kyrpides N.C."/>
            <person name="Saier M.H.Jr."/>
            <person name="Richardson P.M."/>
            <person name="Rachel R."/>
            <person name="Huber H."/>
            <person name="Eisen J.A."/>
            <person name="Koonin E.V."/>
            <person name="Keller M."/>
            <person name="Stetter K.O."/>
        </authorList>
    </citation>
    <scope>NUCLEOTIDE SEQUENCE [LARGE SCALE GENOMIC DNA]</scope>
    <source>
        <strain evidence="2">KIN4/I / DSM 18386 / JCM 14125</strain>
    </source>
</reference>
<dbReference type="Proteomes" id="UP000000262">
    <property type="component" value="Chromosome"/>
</dbReference>
<dbReference type="HOGENOM" id="CLU_1500277_0_0_2"/>
<gene>
    <name evidence="1" type="ordered locus">Igni_1112</name>
</gene>
<evidence type="ECO:0000313" key="1">
    <source>
        <dbReference type="EMBL" id="ABU82289.1"/>
    </source>
</evidence>
<dbReference type="EMBL" id="CP000816">
    <property type="protein sequence ID" value="ABU82289.1"/>
    <property type="molecule type" value="Genomic_DNA"/>
</dbReference>
<dbReference type="RefSeq" id="WP_012123253.1">
    <property type="nucleotide sequence ID" value="NC_009776.1"/>
</dbReference>
<accession>A8ABI7</accession>
<keyword evidence="2" id="KW-1185">Reference proteome</keyword>
<proteinExistence type="predicted"/>
<dbReference type="GeneID" id="5561924"/>
<protein>
    <submittedName>
        <fullName evidence="1">Uncharacterized protein</fullName>
    </submittedName>
</protein>
<dbReference type="KEGG" id="iho:Igni_1112"/>
<organism evidence="1 2">
    <name type="scientific">Ignicoccus hospitalis (strain KIN4/I / DSM 18386 / JCM 14125)</name>
    <dbReference type="NCBI Taxonomy" id="453591"/>
    <lineage>
        <taxon>Archaea</taxon>
        <taxon>Thermoproteota</taxon>
        <taxon>Thermoprotei</taxon>
        <taxon>Desulfurococcales</taxon>
        <taxon>Desulfurococcaceae</taxon>
        <taxon>Ignicoccus</taxon>
    </lineage>
</organism>
<name>A8ABI7_IGNH4</name>
<evidence type="ECO:0000313" key="2">
    <source>
        <dbReference type="Proteomes" id="UP000000262"/>
    </source>
</evidence>